<gene>
    <name evidence="3" type="ORF">B0T21DRAFT_416947</name>
</gene>
<accession>A0AA39ZS22</accession>
<feature type="transmembrane region" description="Helical" evidence="2">
    <location>
        <begin position="49"/>
        <end position="74"/>
    </location>
</feature>
<feature type="region of interest" description="Disordered" evidence="1">
    <location>
        <begin position="1"/>
        <end position="28"/>
    </location>
</feature>
<name>A0AA39ZS22_9PEZI</name>
<reference evidence="3" key="1">
    <citation type="submission" date="2023-06" db="EMBL/GenBank/DDBJ databases">
        <title>Genome-scale phylogeny and comparative genomics of the fungal order Sordariales.</title>
        <authorList>
            <consortium name="Lawrence Berkeley National Laboratory"/>
            <person name="Hensen N."/>
            <person name="Bonometti L."/>
            <person name="Westerberg I."/>
            <person name="Brannstrom I.O."/>
            <person name="Guillou S."/>
            <person name="Cros-Aarteil S."/>
            <person name="Calhoun S."/>
            <person name="Haridas S."/>
            <person name="Kuo A."/>
            <person name="Mondo S."/>
            <person name="Pangilinan J."/>
            <person name="Riley R."/>
            <person name="Labutti K."/>
            <person name="Andreopoulos B."/>
            <person name="Lipzen A."/>
            <person name="Chen C."/>
            <person name="Yanf M."/>
            <person name="Daum C."/>
            <person name="Ng V."/>
            <person name="Clum A."/>
            <person name="Steindorff A."/>
            <person name="Ohm R."/>
            <person name="Martin F."/>
            <person name="Silar P."/>
            <person name="Natvig D."/>
            <person name="Lalanne C."/>
            <person name="Gautier V."/>
            <person name="Ament-Velasquez S.L."/>
            <person name="Kruys A."/>
            <person name="Hutchinson M.I."/>
            <person name="Powell A.J."/>
            <person name="Barry K."/>
            <person name="Miller A.N."/>
            <person name="Grigoriev I.V."/>
            <person name="Debuchy R."/>
            <person name="Gladieux P."/>
            <person name="Thoren M.H."/>
            <person name="Johannesson H."/>
        </authorList>
    </citation>
    <scope>NUCLEOTIDE SEQUENCE</scope>
    <source>
        <strain evidence="3">CBS 540.89</strain>
    </source>
</reference>
<protein>
    <submittedName>
        <fullName evidence="3">Uncharacterized protein</fullName>
    </submittedName>
</protein>
<dbReference type="EMBL" id="JAUKTV010000025">
    <property type="protein sequence ID" value="KAK0702551.1"/>
    <property type="molecule type" value="Genomic_DNA"/>
</dbReference>
<dbReference type="AlphaFoldDB" id="A0AA39ZS22"/>
<feature type="compositionally biased region" description="Polar residues" evidence="1">
    <location>
        <begin position="8"/>
        <end position="20"/>
    </location>
</feature>
<proteinExistence type="predicted"/>
<keyword evidence="2" id="KW-0472">Membrane</keyword>
<comment type="caution">
    <text evidence="3">The sequence shown here is derived from an EMBL/GenBank/DDBJ whole genome shotgun (WGS) entry which is preliminary data.</text>
</comment>
<evidence type="ECO:0000256" key="1">
    <source>
        <dbReference type="SAM" id="MobiDB-lite"/>
    </source>
</evidence>
<sequence>MENLRNMVKSTLAKSSSSRQEMGGDDGAAPGWLSHYDIQVVLLEHGIEAIIFVVLAQLHPAILVVAVVHLVAIVDDALEDFLTP</sequence>
<evidence type="ECO:0000256" key="2">
    <source>
        <dbReference type="SAM" id="Phobius"/>
    </source>
</evidence>
<keyword evidence="2" id="KW-0812">Transmembrane</keyword>
<keyword evidence="2" id="KW-1133">Transmembrane helix</keyword>
<evidence type="ECO:0000313" key="3">
    <source>
        <dbReference type="EMBL" id="KAK0702551.1"/>
    </source>
</evidence>
<evidence type="ECO:0000313" key="4">
    <source>
        <dbReference type="Proteomes" id="UP001172159"/>
    </source>
</evidence>
<keyword evidence="4" id="KW-1185">Reference proteome</keyword>
<organism evidence="3 4">
    <name type="scientific">Apiosordaria backusii</name>
    <dbReference type="NCBI Taxonomy" id="314023"/>
    <lineage>
        <taxon>Eukaryota</taxon>
        <taxon>Fungi</taxon>
        <taxon>Dikarya</taxon>
        <taxon>Ascomycota</taxon>
        <taxon>Pezizomycotina</taxon>
        <taxon>Sordariomycetes</taxon>
        <taxon>Sordariomycetidae</taxon>
        <taxon>Sordariales</taxon>
        <taxon>Lasiosphaeriaceae</taxon>
        <taxon>Apiosordaria</taxon>
    </lineage>
</organism>
<dbReference type="Proteomes" id="UP001172159">
    <property type="component" value="Unassembled WGS sequence"/>
</dbReference>